<dbReference type="OMA" id="TTWCCRI"/>
<feature type="region of interest" description="Disordered" evidence="2">
    <location>
        <begin position="32"/>
        <end position="62"/>
    </location>
</feature>
<reference evidence="4" key="2">
    <citation type="submission" date="2013-10" db="EMBL/GenBank/DDBJ databases">
        <authorList>
            <person name="Aslett M."/>
        </authorList>
    </citation>
    <scope>NUCLEOTIDE SEQUENCE</scope>
    <source>
        <strain evidence="4">Houghton</strain>
    </source>
</reference>
<dbReference type="OrthoDB" id="331502at2759"/>
<keyword evidence="3" id="KW-0812">Transmembrane</keyword>
<evidence type="ECO:0000256" key="3">
    <source>
        <dbReference type="SAM" id="Phobius"/>
    </source>
</evidence>
<evidence type="ECO:0000256" key="1">
    <source>
        <dbReference type="SAM" id="Coils"/>
    </source>
</evidence>
<keyword evidence="5" id="KW-1185">Reference proteome</keyword>
<dbReference type="VEuPathDB" id="ToxoDB:EAH_00022420"/>
<sequence length="393" mass="44095">MLPTTLPTLVPSIPQEELQLPSLQQLDLKRKRKTNVGGLPSLGSLGGRRANKTKGKGLIKSGELGGSISKLVRSENAREKDKRTAGREQQQYPAKGELEELLQIVKTIEEECLLDPEKDKEEDKEQDAFFKCMDTITQVLDETRELIEQRRRILETSGMTYEAINKRSAIEENIKYMKDKFNQLGIIFVEQHKQQKKLQLSDEEMERRHKQLNSLLREIEAVHRLSKGAPQSFDSMEGRPTAAVSLTELMKSSSSSSSSGRPSTGAAAAATAAAAAAAEELSAEDERVLQRWAERDKIFDAKVVEIGKSIDKIAEVAVTIGEHAEQQRERVEKLGEKTQQAAAELQALDNKLKLFMKQQNPTHFCCKLLLLLIVLLLCCFVFSTIYARYLKKA</sequence>
<protein>
    <submittedName>
        <fullName evidence="4">Uncharacterized protein</fullName>
    </submittedName>
</protein>
<gene>
    <name evidence="4" type="ORF">EAH_00022420</name>
</gene>
<proteinExistence type="predicted"/>
<organism evidence="4 5">
    <name type="scientific">Eimeria acervulina</name>
    <name type="common">Coccidian parasite</name>
    <dbReference type="NCBI Taxonomy" id="5801"/>
    <lineage>
        <taxon>Eukaryota</taxon>
        <taxon>Sar</taxon>
        <taxon>Alveolata</taxon>
        <taxon>Apicomplexa</taxon>
        <taxon>Conoidasida</taxon>
        <taxon>Coccidia</taxon>
        <taxon>Eucoccidiorida</taxon>
        <taxon>Eimeriorina</taxon>
        <taxon>Eimeriidae</taxon>
        <taxon>Eimeria</taxon>
    </lineage>
</organism>
<keyword evidence="1" id="KW-0175">Coiled coil</keyword>
<feature type="coiled-coil region" evidence="1">
    <location>
        <begin position="324"/>
        <end position="351"/>
    </location>
</feature>
<keyword evidence="3" id="KW-1133">Transmembrane helix</keyword>
<keyword evidence="3" id="KW-0472">Membrane</keyword>
<accession>U6GF56</accession>
<evidence type="ECO:0000313" key="5">
    <source>
        <dbReference type="Proteomes" id="UP000018050"/>
    </source>
</evidence>
<reference evidence="4" key="1">
    <citation type="submission" date="2013-10" db="EMBL/GenBank/DDBJ databases">
        <title>Genomic analysis of the causative agents of coccidiosis in chickens.</title>
        <authorList>
            <person name="Reid A.J."/>
            <person name="Blake D."/>
            <person name="Billington K."/>
            <person name="Browne H."/>
            <person name="Dunn M."/>
            <person name="Hung S."/>
            <person name="Kawahara F."/>
            <person name="Miranda-Saavedra D."/>
            <person name="Mourier T."/>
            <person name="Nagra H."/>
            <person name="Otto T.D."/>
            <person name="Rawlings N."/>
            <person name="Sanchez A."/>
            <person name="Sanders M."/>
            <person name="Subramaniam C."/>
            <person name="Tay Y."/>
            <person name="Dear P."/>
            <person name="Doerig C."/>
            <person name="Gruber A."/>
            <person name="Parkinson J."/>
            <person name="Shirley M."/>
            <person name="Wan K.L."/>
            <person name="Berriman M."/>
            <person name="Tomley F."/>
            <person name="Pain A."/>
        </authorList>
    </citation>
    <scope>NUCLEOTIDE SEQUENCE</scope>
    <source>
        <strain evidence="4">Houghton</strain>
    </source>
</reference>
<evidence type="ECO:0000256" key="2">
    <source>
        <dbReference type="SAM" id="MobiDB-lite"/>
    </source>
</evidence>
<dbReference type="AlphaFoldDB" id="U6GF56"/>
<dbReference type="RefSeq" id="XP_013252410.1">
    <property type="nucleotide sequence ID" value="XM_013396956.1"/>
</dbReference>
<feature type="transmembrane region" description="Helical" evidence="3">
    <location>
        <begin position="368"/>
        <end position="387"/>
    </location>
</feature>
<name>U6GF56_EIMAC</name>
<dbReference type="EMBL" id="HG670579">
    <property type="protein sequence ID" value="CDI77189.1"/>
    <property type="molecule type" value="Genomic_DNA"/>
</dbReference>
<dbReference type="GeneID" id="25270312"/>
<dbReference type="Proteomes" id="UP000018050">
    <property type="component" value="Unassembled WGS sequence"/>
</dbReference>
<evidence type="ECO:0000313" key="4">
    <source>
        <dbReference type="EMBL" id="CDI77189.1"/>
    </source>
</evidence>